<dbReference type="InterPro" id="IPR028281">
    <property type="entry name" value="Sirohaem_synthase_central"/>
</dbReference>
<evidence type="ECO:0000256" key="12">
    <source>
        <dbReference type="ARBA" id="ARBA00025705"/>
    </source>
</evidence>
<comment type="catalytic activity">
    <reaction evidence="13">
        <text>precorrin-2 + NAD(+) = sirohydrochlorin + NADH + 2 H(+)</text>
        <dbReference type="Rhea" id="RHEA:15613"/>
        <dbReference type="ChEBI" id="CHEBI:15378"/>
        <dbReference type="ChEBI" id="CHEBI:57540"/>
        <dbReference type="ChEBI" id="CHEBI:57945"/>
        <dbReference type="ChEBI" id="CHEBI:58351"/>
        <dbReference type="ChEBI" id="CHEBI:58827"/>
        <dbReference type="EC" id="1.3.1.76"/>
    </reaction>
</comment>
<evidence type="ECO:0000259" key="16">
    <source>
        <dbReference type="Pfam" id="PF00590"/>
    </source>
</evidence>
<feature type="active site" description="Proton acceptor" evidence="14">
    <location>
        <position position="227"/>
    </location>
</feature>
<dbReference type="Pfam" id="PF00590">
    <property type="entry name" value="TP_methylase"/>
    <property type="match status" value="1"/>
</dbReference>
<gene>
    <name evidence="19" type="primary">cysG</name>
    <name evidence="19" type="ORF">LHA35_19835</name>
</gene>
<evidence type="ECO:0000256" key="2">
    <source>
        <dbReference type="ARBA" id="ARBA00005879"/>
    </source>
</evidence>
<dbReference type="NCBIfam" id="TIGR01470">
    <property type="entry name" value="cysG_Nterm"/>
    <property type="match status" value="1"/>
</dbReference>
<feature type="domain" description="Tetrapyrrole methylase" evidence="16">
    <location>
        <begin position="197"/>
        <end position="401"/>
    </location>
</feature>
<dbReference type="Gene3D" id="3.30.160.110">
    <property type="entry name" value="Siroheme synthase, domain 2"/>
    <property type="match status" value="1"/>
</dbReference>
<evidence type="ECO:0000256" key="5">
    <source>
        <dbReference type="ARBA" id="ARBA00022679"/>
    </source>
</evidence>
<dbReference type="GO" id="GO:0009236">
    <property type="term" value="P:cobalamin biosynthetic process"/>
    <property type="evidence" value="ECO:0007669"/>
    <property type="project" value="UniProtKB-KW"/>
</dbReference>
<name>A0A9X1IJ18_9PROT</name>
<evidence type="ECO:0000256" key="11">
    <source>
        <dbReference type="ARBA" id="ARBA00023268"/>
    </source>
</evidence>
<dbReference type="InterPro" id="IPR050161">
    <property type="entry name" value="Siro_Cobalamin_biosynth"/>
</dbReference>
<dbReference type="SUPFAM" id="SSF75615">
    <property type="entry name" value="Siroheme synthase middle domains-like"/>
    <property type="match status" value="1"/>
</dbReference>
<dbReference type="InterPro" id="IPR006366">
    <property type="entry name" value="CobA/CysG_C"/>
</dbReference>
<dbReference type="InterPro" id="IPR012409">
    <property type="entry name" value="Sirohaem_synth"/>
</dbReference>
<dbReference type="GO" id="GO:0019354">
    <property type="term" value="P:siroheme biosynthetic process"/>
    <property type="evidence" value="ECO:0007669"/>
    <property type="project" value="InterPro"/>
</dbReference>
<dbReference type="InterPro" id="IPR003043">
    <property type="entry name" value="Uropor_MeTrfase_CS"/>
</dbReference>
<comment type="pathway">
    <text evidence="1">Porphyrin-containing compound metabolism; siroheme biosynthesis; sirohydrochlorin from precorrin-2: step 1/1.</text>
</comment>
<dbReference type="Proteomes" id="UP001139311">
    <property type="component" value="Unassembled WGS sequence"/>
</dbReference>
<dbReference type="PIRSF" id="PIRSF036426">
    <property type="entry name" value="Sirohaem_synth"/>
    <property type="match status" value="1"/>
</dbReference>
<dbReference type="EC" id="4.99.1.4" evidence="19"/>
<dbReference type="FunFam" id="3.40.1010.10:FF:000001">
    <property type="entry name" value="Siroheme synthase"/>
    <property type="match status" value="1"/>
</dbReference>
<dbReference type="SUPFAM" id="SSF51735">
    <property type="entry name" value="NAD(P)-binding Rossmann-fold domains"/>
    <property type="match status" value="1"/>
</dbReference>
<dbReference type="CDD" id="cd11642">
    <property type="entry name" value="SUMT"/>
    <property type="match status" value="1"/>
</dbReference>
<keyword evidence="3" id="KW-0169">Cobalamin biosynthesis</keyword>
<dbReference type="Gene3D" id="3.30.950.10">
    <property type="entry name" value="Methyltransferase, Cobalt-precorrin-4 Transmethylase, Domain 2"/>
    <property type="match status" value="1"/>
</dbReference>
<dbReference type="NCBIfam" id="NF004790">
    <property type="entry name" value="PRK06136.1"/>
    <property type="match status" value="1"/>
</dbReference>
<dbReference type="Pfam" id="PF13241">
    <property type="entry name" value="NAD_binding_7"/>
    <property type="match status" value="2"/>
</dbReference>
<comment type="caution">
    <text evidence="19">The sequence shown here is derived from an EMBL/GenBank/DDBJ whole genome shotgun (WGS) entry which is preliminary data.</text>
</comment>
<evidence type="ECO:0000256" key="3">
    <source>
        <dbReference type="ARBA" id="ARBA00022573"/>
    </source>
</evidence>
<keyword evidence="6" id="KW-0949">S-adenosyl-L-methionine</keyword>
<dbReference type="PROSITE" id="PS00839">
    <property type="entry name" value="SUMT_1"/>
    <property type="match status" value="1"/>
</dbReference>
<dbReference type="InterPro" id="IPR014776">
    <property type="entry name" value="4pyrrole_Mease_sub2"/>
</dbReference>
<evidence type="ECO:0000256" key="13">
    <source>
        <dbReference type="ARBA" id="ARBA00047561"/>
    </source>
</evidence>
<dbReference type="Gene3D" id="3.40.1010.10">
    <property type="entry name" value="Cobalt-precorrin-4 Transmethylase, Domain 1"/>
    <property type="match status" value="1"/>
</dbReference>
<dbReference type="AlphaFoldDB" id="A0A9X1IJ18"/>
<dbReference type="InterPro" id="IPR000878">
    <property type="entry name" value="4pyrrol_Mease"/>
</dbReference>
<keyword evidence="11" id="KW-0511">Multifunctional enzyme</keyword>
<evidence type="ECO:0000313" key="19">
    <source>
        <dbReference type="EMBL" id="MCB4823985.1"/>
    </source>
</evidence>
<evidence type="ECO:0000259" key="17">
    <source>
        <dbReference type="Pfam" id="PF10414"/>
    </source>
</evidence>
<evidence type="ECO:0000256" key="10">
    <source>
        <dbReference type="ARBA" id="ARBA00023244"/>
    </source>
</evidence>
<dbReference type="Gene3D" id="3.40.50.720">
    <property type="entry name" value="NAD(P)-binding Rossmann-like Domain"/>
    <property type="match status" value="2"/>
</dbReference>
<evidence type="ECO:0000313" key="20">
    <source>
        <dbReference type="Proteomes" id="UP001139311"/>
    </source>
</evidence>
<dbReference type="EMBL" id="JAJAQI010000035">
    <property type="protein sequence ID" value="MCB4823985.1"/>
    <property type="molecule type" value="Genomic_DNA"/>
</dbReference>
<keyword evidence="7 19" id="KW-0560">Oxidoreductase</keyword>
<feature type="domain" description="Sirohaem synthase dimerisation" evidence="17">
    <location>
        <begin position="130"/>
        <end position="186"/>
    </location>
</feature>
<dbReference type="GO" id="GO:0032259">
    <property type="term" value="P:methylation"/>
    <property type="evidence" value="ECO:0007669"/>
    <property type="project" value="UniProtKB-KW"/>
</dbReference>
<dbReference type="Pfam" id="PF10414">
    <property type="entry name" value="CysG_dimeriser"/>
    <property type="match status" value="1"/>
</dbReference>
<accession>A0A9X1IJ18</accession>
<dbReference type="InterPro" id="IPR037115">
    <property type="entry name" value="Sirohaem_synt_dimer_dom_sf"/>
</dbReference>
<protein>
    <submittedName>
        <fullName evidence="19">Siroheme synthase CysG</fullName>
        <ecNumber evidence="19">1.3.1.76</ecNumber>
        <ecNumber evidence="19">2.1.1.107</ecNumber>
        <ecNumber evidence="19">4.99.1.4</ecNumber>
    </submittedName>
</protein>
<evidence type="ECO:0000256" key="15">
    <source>
        <dbReference type="RuleBase" id="RU003960"/>
    </source>
</evidence>
<reference evidence="19" key="1">
    <citation type="submission" date="2021-10" db="EMBL/GenBank/DDBJ databases">
        <title>Roseicella aerolatum sp. nov., isolated from aerosols of e-waste dismantling site.</title>
        <authorList>
            <person name="Qin T."/>
        </authorList>
    </citation>
    <scope>NUCLEOTIDE SEQUENCE</scope>
    <source>
        <strain evidence="19">GB24</strain>
    </source>
</reference>
<dbReference type="GO" id="GO:0043115">
    <property type="term" value="F:precorrin-2 dehydrogenase activity"/>
    <property type="evidence" value="ECO:0007669"/>
    <property type="project" value="UniProtKB-EC"/>
</dbReference>
<comment type="pathway">
    <text evidence="12">Porphyrin-containing compound metabolism; siroheme biosynthesis; precorrin-2 from uroporphyrinogen III: step 1/1.</text>
</comment>
<keyword evidence="9 19" id="KW-0456">Lyase</keyword>
<comment type="similarity">
    <text evidence="2 15">Belongs to the precorrin methyltransferase family.</text>
</comment>
<keyword evidence="4 15" id="KW-0489">Methyltransferase</keyword>
<evidence type="ECO:0000256" key="6">
    <source>
        <dbReference type="ARBA" id="ARBA00022691"/>
    </source>
</evidence>
<evidence type="ECO:0000256" key="8">
    <source>
        <dbReference type="ARBA" id="ARBA00023027"/>
    </source>
</evidence>
<dbReference type="NCBIfam" id="TIGR01469">
    <property type="entry name" value="cobA_cysG_Cterm"/>
    <property type="match status" value="1"/>
</dbReference>
<dbReference type="GO" id="GO:0051287">
    <property type="term" value="F:NAD binding"/>
    <property type="evidence" value="ECO:0007669"/>
    <property type="project" value="InterPro"/>
</dbReference>
<evidence type="ECO:0000256" key="4">
    <source>
        <dbReference type="ARBA" id="ARBA00022603"/>
    </source>
</evidence>
<evidence type="ECO:0000256" key="7">
    <source>
        <dbReference type="ARBA" id="ARBA00023002"/>
    </source>
</evidence>
<dbReference type="InterPro" id="IPR006367">
    <property type="entry name" value="Sirohaem_synthase_N"/>
</dbReference>
<evidence type="ECO:0000259" key="18">
    <source>
        <dbReference type="Pfam" id="PF14824"/>
    </source>
</evidence>
<feature type="domain" description="Siroheme synthase central" evidence="18">
    <location>
        <begin position="100"/>
        <end position="124"/>
    </location>
</feature>
<feature type="active site" description="Proton donor" evidence="14">
    <location>
        <position position="249"/>
    </location>
</feature>
<organism evidence="19 20">
    <name type="scientific">Roseicella aerolata</name>
    <dbReference type="NCBI Taxonomy" id="2883479"/>
    <lineage>
        <taxon>Bacteria</taxon>
        <taxon>Pseudomonadati</taxon>
        <taxon>Pseudomonadota</taxon>
        <taxon>Alphaproteobacteria</taxon>
        <taxon>Acetobacterales</taxon>
        <taxon>Roseomonadaceae</taxon>
        <taxon>Roseicella</taxon>
    </lineage>
</organism>
<keyword evidence="8" id="KW-0520">NAD</keyword>
<keyword evidence="10" id="KW-0627">Porphyrin biosynthesis</keyword>
<dbReference type="Gene3D" id="1.10.8.210">
    <property type="entry name" value="Sirohaem synthase, dimerisation domain"/>
    <property type="match status" value="1"/>
</dbReference>
<dbReference type="InterPro" id="IPR035996">
    <property type="entry name" value="4pyrrol_Methylase_sf"/>
</dbReference>
<evidence type="ECO:0000256" key="9">
    <source>
        <dbReference type="ARBA" id="ARBA00023239"/>
    </source>
</evidence>
<dbReference type="PROSITE" id="PS00840">
    <property type="entry name" value="SUMT_2"/>
    <property type="match status" value="1"/>
</dbReference>
<dbReference type="RefSeq" id="WP_226611366.1">
    <property type="nucleotide sequence ID" value="NZ_JAJAQI010000035.1"/>
</dbReference>
<evidence type="ECO:0000256" key="1">
    <source>
        <dbReference type="ARBA" id="ARBA00005010"/>
    </source>
</evidence>
<keyword evidence="20" id="KW-1185">Reference proteome</keyword>
<dbReference type="GO" id="GO:0004851">
    <property type="term" value="F:uroporphyrin-III C-methyltransferase activity"/>
    <property type="evidence" value="ECO:0007669"/>
    <property type="project" value="UniProtKB-EC"/>
</dbReference>
<dbReference type="InterPro" id="IPR019478">
    <property type="entry name" value="Sirohaem_synthase_dimer_dom"/>
</dbReference>
<proteinExistence type="inferred from homology"/>
<dbReference type="PANTHER" id="PTHR45790:SF3">
    <property type="entry name" value="S-ADENOSYL-L-METHIONINE-DEPENDENT UROPORPHYRINOGEN III METHYLTRANSFERASE, CHLOROPLASTIC"/>
    <property type="match status" value="1"/>
</dbReference>
<dbReference type="EC" id="1.3.1.76" evidence="19"/>
<keyword evidence="5 15" id="KW-0808">Transferase</keyword>
<dbReference type="GO" id="GO:0051266">
    <property type="term" value="F:sirohydrochlorin ferrochelatase activity"/>
    <property type="evidence" value="ECO:0007669"/>
    <property type="project" value="UniProtKB-EC"/>
</dbReference>
<dbReference type="InterPro" id="IPR036291">
    <property type="entry name" value="NAD(P)-bd_dom_sf"/>
</dbReference>
<dbReference type="PANTHER" id="PTHR45790">
    <property type="entry name" value="SIROHEME SYNTHASE-RELATED"/>
    <property type="match status" value="1"/>
</dbReference>
<dbReference type="EC" id="2.1.1.107" evidence="19"/>
<dbReference type="InterPro" id="IPR014777">
    <property type="entry name" value="4pyrrole_Mease_sub1"/>
</dbReference>
<dbReference type="Pfam" id="PF14824">
    <property type="entry name" value="Sirohm_synth_M"/>
    <property type="match status" value="1"/>
</dbReference>
<dbReference type="NCBIfam" id="NF007922">
    <property type="entry name" value="PRK10637.1"/>
    <property type="match status" value="1"/>
</dbReference>
<dbReference type="SUPFAM" id="SSF53790">
    <property type="entry name" value="Tetrapyrrole methylase"/>
    <property type="match status" value="1"/>
</dbReference>
<sequence length="442" mass="45542">MQQFPIFLELRGRVALVLGTGEVAERKAEPLRQAGAEIRQAAAFSPDLLEDVAFACGADAPLAELEALSTACRARGIPVNVVDRPELCTALMPAVIDRAPMTVAVSTGGAAPVLARQMRQRIEAVLPPGIGRVAAMAERFKAAVRRRLPDLAARRRFLDAALSGPAADLAMAGREAEADAAFAAALDRADAAPPGIVHLVGAGPGAGDLLTLRALRLLGEADVIVHDRLGCEAALEMARRDAARIAVGKTGAHHSMPQEEISALLVRLAQEGKRVVRLKGGDPMIFGHAAEEEAALAAAGIPFEIVPGITAATACAAATGIPLTHRAVGHAVTLATGHSRHDLRGLARPKTLLAIYMGLARIAEIRDALVADGMDPAMPAAVVEHGGTPQQRVLRGTLESVAAEAPGWAGGGPTLLLIGEAVGQAVPLAGRGVPPTPTADLT</sequence>
<evidence type="ECO:0000256" key="14">
    <source>
        <dbReference type="PIRSR" id="PIRSR036426-1"/>
    </source>
</evidence>